<dbReference type="InterPro" id="IPR001680">
    <property type="entry name" value="WD40_rpt"/>
</dbReference>
<dbReference type="InterPro" id="IPR044716">
    <property type="entry name" value="LEUNIG-like"/>
</dbReference>
<keyword evidence="3" id="KW-1185">Reference proteome</keyword>
<evidence type="ECO:0000256" key="1">
    <source>
        <dbReference type="SAM" id="MobiDB-lite"/>
    </source>
</evidence>
<gene>
    <name evidence="2" type="ORF">DVH24_010405</name>
</gene>
<dbReference type="SMART" id="SM00320">
    <property type="entry name" value="WD40"/>
    <property type="match status" value="4"/>
</dbReference>
<dbReference type="EMBL" id="RDQH01000331">
    <property type="protein sequence ID" value="RXH98080.1"/>
    <property type="molecule type" value="Genomic_DNA"/>
</dbReference>
<dbReference type="GO" id="GO:0003714">
    <property type="term" value="F:transcription corepressor activity"/>
    <property type="evidence" value="ECO:0007669"/>
    <property type="project" value="InterPro"/>
</dbReference>
<dbReference type="InterPro" id="IPR015943">
    <property type="entry name" value="WD40/YVTN_repeat-like_dom_sf"/>
</dbReference>
<dbReference type="Proteomes" id="UP000290289">
    <property type="component" value="Chromosome 5"/>
</dbReference>
<dbReference type="PANTHER" id="PTHR44376:SF22">
    <property type="entry name" value="TRANSCRIPTIONAL COREPRESSOR LEUNIG_HOMOLOG"/>
    <property type="match status" value="1"/>
</dbReference>
<dbReference type="PANTHER" id="PTHR44376">
    <property type="entry name" value="TRANSCRIPTIONAL REGULATOR OF FILAMENTOUS GROWTH FLO8"/>
    <property type="match status" value="1"/>
</dbReference>
<protein>
    <submittedName>
        <fullName evidence="2">Uncharacterized protein</fullName>
    </submittedName>
</protein>
<organism evidence="2 3">
    <name type="scientific">Malus domestica</name>
    <name type="common">Apple</name>
    <name type="synonym">Pyrus malus</name>
    <dbReference type="NCBI Taxonomy" id="3750"/>
    <lineage>
        <taxon>Eukaryota</taxon>
        <taxon>Viridiplantae</taxon>
        <taxon>Streptophyta</taxon>
        <taxon>Embryophyta</taxon>
        <taxon>Tracheophyta</taxon>
        <taxon>Spermatophyta</taxon>
        <taxon>Magnoliopsida</taxon>
        <taxon>eudicotyledons</taxon>
        <taxon>Gunneridae</taxon>
        <taxon>Pentapetalae</taxon>
        <taxon>rosids</taxon>
        <taxon>fabids</taxon>
        <taxon>Rosales</taxon>
        <taxon>Rosaceae</taxon>
        <taxon>Amygdaloideae</taxon>
        <taxon>Maleae</taxon>
        <taxon>Malus</taxon>
    </lineage>
</organism>
<reference evidence="2 3" key="1">
    <citation type="submission" date="2018-10" db="EMBL/GenBank/DDBJ databases">
        <title>A high-quality apple genome assembly.</title>
        <authorList>
            <person name="Hu J."/>
        </authorList>
    </citation>
    <scope>NUCLEOTIDE SEQUENCE [LARGE SCALE GENOMIC DNA]</scope>
    <source>
        <strain evidence="3">cv. HFTH1</strain>
        <tissue evidence="2">Young leaf</tissue>
    </source>
</reference>
<dbReference type="AlphaFoldDB" id="A0A498JRL1"/>
<name>A0A498JRL1_MALDO</name>
<dbReference type="STRING" id="3750.A0A498JRL1"/>
<sequence>MVNCICWHANGEYLASVSQNLVKIWSLSSGECMQELSSDGNQFHSCVFHPSIQLSWSSEESRKRKQHSSCGPANCTGTGSTVGPSPSSPASTCTPGRKARATLIITESFSVPDDIERYGDVGSLEDNAESFLSNDGGDRRDLYVTLKQSPKQRHKDSSEGFTLAPVSSLHFSSDGKLLACAGHDRKPICCLQAYRGQNSPIMSLDFHPKKTDSFCFCDHDNEIRYWDINPFCCTRSSKGGTAQVRFQPRTGQLLAAASDKIVSIFDVETDRQTSSFQVPYIGDLTLGNEVFKNADGSIRIKSNSSEVKVSGVSSLLRLGSVGSSTCATVPVIADGKIKIGSTESVRFGETETITSSENEAVYKEDVSRHFGGFMRCFFLLQPARHSYCRGNS</sequence>
<dbReference type="Pfam" id="PF00400">
    <property type="entry name" value="WD40"/>
    <property type="match status" value="3"/>
</dbReference>
<feature type="region of interest" description="Disordered" evidence="1">
    <location>
        <begin position="63"/>
        <end position="95"/>
    </location>
</feature>
<evidence type="ECO:0000313" key="3">
    <source>
        <dbReference type="Proteomes" id="UP000290289"/>
    </source>
</evidence>
<dbReference type="Gene3D" id="2.130.10.10">
    <property type="entry name" value="YVTN repeat-like/Quinoprotein amine dehydrogenase"/>
    <property type="match status" value="2"/>
</dbReference>
<proteinExistence type="predicted"/>
<dbReference type="SUPFAM" id="SSF50978">
    <property type="entry name" value="WD40 repeat-like"/>
    <property type="match status" value="1"/>
</dbReference>
<evidence type="ECO:0000313" key="2">
    <source>
        <dbReference type="EMBL" id="RXH98080.1"/>
    </source>
</evidence>
<accession>A0A498JRL1</accession>
<comment type="caution">
    <text evidence="2">The sequence shown here is derived from an EMBL/GenBank/DDBJ whole genome shotgun (WGS) entry which is preliminary data.</text>
</comment>
<feature type="compositionally biased region" description="Low complexity" evidence="1">
    <location>
        <begin position="76"/>
        <end position="95"/>
    </location>
</feature>
<dbReference type="InterPro" id="IPR036322">
    <property type="entry name" value="WD40_repeat_dom_sf"/>
</dbReference>